<proteinExistence type="predicted"/>
<dbReference type="RefSeq" id="WP_317714576.1">
    <property type="nucleotide sequence ID" value="NZ_JAWLUM010000004.1"/>
</dbReference>
<keyword evidence="3" id="KW-1185">Reference proteome</keyword>
<dbReference type="InterPro" id="IPR029039">
    <property type="entry name" value="Flavoprotein-like_sf"/>
</dbReference>
<dbReference type="InterPro" id="IPR008254">
    <property type="entry name" value="Flavodoxin/NO_synth"/>
</dbReference>
<name>A0ABU4EZB0_WILMA</name>
<comment type="caution">
    <text evidence="2">The sequence shown here is derived from an EMBL/GenBank/DDBJ whole genome shotgun (WGS) entry which is preliminary data.</text>
</comment>
<dbReference type="InterPro" id="IPR052200">
    <property type="entry name" value="Protoporphyrinogen_IX_DH"/>
</dbReference>
<dbReference type="InterPro" id="IPR026816">
    <property type="entry name" value="Flavodoxin_dom"/>
</dbReference>
<dbReference type="PROSITE" id="PS50902">
    <property type="entry name" value="FLAVODOXIN_LIKE"/>
    <property type="match status" value="1"/>
</dbReference>
<organism evidence="2 3">
    <name type="scientific">Williamsia marianensis</name>
    <dbReference type="NCBI Taxonomy" id="85044"/>
    <lineage>
        <taxon>Bacteria</taxon>
        <taxon>Bacillati</taxon>
        <taxon>Actinomycetota</taxon>
        <taxon>Actinomycetes</taxon>
        <taxon>Mycobacteriales</taxon>
        <taxon>Nocardiaceae</taxon>
        <taxon>Williamsia</taxon>
    </lineage>
</organism>
<accession>A0ABU4EZB0</accession>
<dbReference type="PANTHER" id="PTHR38030">
    <property type="entry name" value="PROTOPORPHYRINOGEN IX DEHYDROGENASE [MENAQUINONE]"/>
    <property type="match status" value="1"/>
</dbReference>
<evidence type="ECO:0000259" key="1">
    <source>
        <dbReference type="PROSITE" id="PS50902"/>
    </source>
</evidence>
<dbReference type="SUPFAM" id="SSF52218">
    <property type="entry name" value="Flavoproteins"/>
    <property type="match status" value="1"/>
</dbReference>
<feature type="domain" description="Flavodoxin-like" evidence="1">
    <location>
        <begin position="3"/>
        <end position="159"/>
    </location>
</feature>
<sequence length="168" mass="18369">MKILVATASRHGATREIGEQLGAEISTGLRDHGVDARVDTRDAEQVDDVSEYDAVILGSAVYMGRWLKSARKLVDRELEQFESIPVWLFSSGPVTTDDTPAPDTKWATAPWARDHHTFGGKLDRSTLSRGERFVASAVHATDGDNRSTEEIAEWAQTISESLAGTSAR</sequence>
<reference evidence="2 3" key="1">
    <citation type="submission" date="2023-10" db="EMBL/GenBank/DDBJ databases">
        <title>Development of a sustainable strategy for remediation of hydrocarbon-contaminated territories based on the waste exchange concept.</title>
        <authorList>
            <person name="Krivoruchko A."/>
        </authorList>
    </citation>
    <scope>NUCLEOTIDE SEQUENCE [LARGE SCALE GENOMIC DNA]</scope>
    <source>
        <strain evidence="2 3">IEGM 1236</strain>
    </source>
</reference>
<dbReference type="Pfam" id="PF12724">
    <property type="entry name" value="Flavodoxin_5"/>
    <property type="match status" value="1"/>
</dbReference>
<protein>
    <submittedName>
        <fullName evidence="2">Flavodoxin domain-containing protein</fullName>
    </submittedName>
</protein>
<dbReference type="PANTHER" id="PTHR38030:SF2">
    <property type="entry name" value="PROTOPORPHYRINOGEN IX DEHYDROGENASE [QUINONE]"/>
    <property type="match status" value="1"/>
</dbReference>
<gene>
    <name evidence="2" type="ORF">R4198_23100</name>
</gene>
<evidence type="ECO:0000313" key="3">
    <source>
        <dbReference type="Proteomes" id="UP001185792"/>
    </source>
</evidence>
<dbReference type="Gene3D" id="3.40.50.360">
    <property type="match status" value="1"/>
</dbReference>
<dbReference type="EMBL" id="JAWLUM010000004">
    <property type="protein sequence ID" value="MDV7136592.1"/>
    <property type="molecule type" value="Genomic_DNA"/>
</dbReference>
<evidence type="ECO:0000313" key="2">
    <source>
        <dbReference type="EMBL" id="MDV7136592.1"/>
    </source>
</evidence>
<dbReference type="Proteomes" id="UP001185792">
    <property type="component" value="Unassembled WGS sequence"/>
</dbReference>